<dbReference type="AlphaFoldDB" id="A0A951QJ10"/>
<gene>
    <name evidence="1" type="ORF">KME60_05760</name>
</gene>
<proteinExistence type="predicted"/>
<dbReference type="SUPFAM" id="SSF88723">
    <property type="entry name" value="PIN domain-like"/>
    <property type="match status" value="1"/>
</dbReference>
<reference evidence="1" key="2">
    <citation type="journal article" date="2022" name="Microbiol. Resour. Announc.">
        <title>Metagenome Sequencing to Explore Phylogenomics of Terrestrial Cyanobacteria.</title>
        <authorList>
            <person name="Ward R.D."/>
            <person name="Stajich J.E."/>
            <person name="Johansen J.R."/>
            <person name="Huntemann M."/>
            <person name="Clum A."/>
            <person name="Foster B."/>
            <person name="Foster B."/>
            <person name="Roux S."/>
            <person name="Palaniappan K."/>
            <person name="Varghese N."/>
            <person name="Mukherjee S."/>
            <person name="Reddy T.B.K."/>
            <person name="Daum C."/>
            <person name="Copeland A."/>
            <person name="Chen I.A."/>
            <person name="Ivanova N.N."/>
            <person name="Kyrpides N.C."/>
            <person name="Shapiro N."/>
            <person name="Eloe-Fadrosh E.A."/>
            <person name="Pietrasiak N."/>
        </authorList>
    </citation>
    <scope>NUCLEOTIDE SEQUENCE</scope>
    <source>
        <strain evidence="1">GSE-NOS-MK-12-04C</strain>
    </source>
</reference>
<accession>A0A951QJ10</accession>
<dbReference type="Proteomes" id="UP000729701">
    <property type="component" value="Unassembled WGS sequence"/>
</dbReference>
<evidence type="ECO:0000313" key="2">
    <source>
        <dbReference type="Proteomes" id="UP000729701"/>
    </source>
</evidence>
<comment type="caution">
    <text evidence="1">The sequence shown here is derived from an EMBL/GenBank/DDBJ whole genome shotgun (WGS) entry which is preliminary data.</text>
</comment>
<dbReference type="Gene3D" id="3.40.50.1010">
    <property type="entry name" value="5'-nuclease"/>
    <property type="match status" value="1"/>
</dbReference>
<dbReference type="EMBL" id="JAHHGZ010000005">
    <property type="protein sequence ID" value="MBW4666947.1"/>
    <property type="molecule type" value="Genomic_DNA"/>
</dbReference>
<reference evidence="1" key="1">
    <citation type="submission" date="2021-05" db="EMBL/GenBank/DDBJ databases">
        <authorList>
            <person name="Pietrasiak N."/>
            <person name="Ward R."/>
            <person name="Stajich J.E."/>
            <person name="Kurbessoian T."/>
        </authorList>
    </citation>
    <scope>NUCLEOTIDE SEQUENCE</scope>
    <source>
        <strain evidence="1">GSE-NOS-MK-12-04C</strain>
    </source>
</reference>
<name>A0A951QJ10_9CYAN</name>
<protein>
    <recommendedName>
        <fullName evidence="3">PIN domain-containing protein</fullName>
    </recommendedName>
</protein>
<sequence>MNGQNTDEGITICIPAQVLTEFVSVITWQRLEKPLSLPQATDVIKDYLNSGVRIITQRETYMNNFIDLMEKVTARKKIFDVALAATLKDNEIQGLYTVNVSDFKAFDFLEVVNPLELP</sequence>
<dbReference type="InterPro" id="IPR029060">
    <property type="entry name" value="PIN-like_dom_sf"/>
</dbReference>
<organism evidence="1 2">
    <name type="scientific">Cyanomargarita calcarea GSE-NOS-MK-12-04C</name>
    <dbReference type="NCBI Taxonomy" id="2839659"/>
    <lineage>
        <taxon>Bacteria</taxon>
        <taxon>Bacillati</taxon>
        <taxon>Cyanobacteriota</taxon>
        <taxon>Cyanophyceae</taxon>
        <taxon>Nostocales</taxon>
        <taxon>Cyanomargaritaceae</taxon>
        <taxon>Cyanomargarita</taxon>
    </lineage>
</organism>
<evidence type="ECO:0008006" key="3">
    <source>
        <dbReference type="Google" id="ProtNLM"/>
    </source>
</evidence>
<evidence type="ECO:0000313" key="1">
    <source>
        <dbReference type="EMBL" id="MBW4666947.1"/>
    </source>
</evidence>